<dbReference type="InParanoid" id="A0A1S3I6Y7"/>
<organism evidence="3 4">
    <name type="scientific">Lingula anatina</name>
    <name type="common">Brachiopod</name>
    <name type="synonym">Lingula unguis</name>
    <dbReference type="NCBI Taxonomy" id="7574"/>
    <lineage>
        <taxon>Eukaryota</taxon>
        <taxon>Metazoa</taxon>
        <taxon>Spiralia</taxon>
        <taxon>Lophotrochozoa</taxon>
        <taxon>Brachiopoda</taxon>
        <taxon>Linguliformea</taxon>
        <taxon>Lingulata</taxon>
        <taxon>Lingulida</taxon>
        <taxon>Linguloidea</taxon>
        <taxon>Lingulidae</taxon>
        <taxon>Lingula</taxon>
    </lineage>
</organism>
<feature type="compositionally biased region" description="Acidic residues" evidence="1">
    <location>
        <begin position="178"/>
        <end position="210"/>
    </location>
</feature>
<dbReference type="CDD" id="cd22744">
    <property type="entry name" value="OTU"/>
    <property type="match status" value="1"/>
</dbReference>
<gene>
    <name evidence="4" type="primary">LOC106160903</name>
</gene>
<dbReference type="InterPro" id="IPR038765">
    <property type="entry name" value="Papain-like_cys_pep_sf"/>
</dbReference>
<evidence type="ECO:0000256" key="1">
    <source>
        <dbReference type="SAM" id="MobiDB-lite"/>
    </source>
</evidence>
<name>A0A1S3I6Y7_LINAN</name>
<dbReference type="RefSeq" id="XP_013393129.1">
    <property type="nucleotide sequence ID" value="XM_013537675.1"/>
</dbReference>
<feature type="compositionally biased region" description="Polar residues" evidence="1">
    <location>
        <begin position="325"/>
        <end position="346"/>
    </location>
</feature>
<dbReference type="SUPFAM" id="SSF54001">
    <property type="entry name" value="Cysteine proteinases"/>
    <property type="match status" value="1"/>
</dbReference>
<feature type="region of interest" description="Disordered" evidence="1">
    <location>
        <begin position="316"/>
        <end position="346"/>
    </location>
</feature>
<feature type="domain" description="OTU" evidence="2">
    <location>
        <begin position="350"/>
        <end position="528"/>
    </location>
</feature>
<dbReference type="KEGG" id="lak:106160903"/>
<evidence type="ECO:0000313" key="3">
    <source>
        <dbReference type="Proteomes" id="UP000085678"/>
    </source>
</evidence>
<dbReference type="GeneID" id="106160903"/>
<feature type="compositionally biased region" description="Polar residues" evidence="1">
    <location>
        <begin position="154"/>
        <end position="164"/>
    </location>
</feature>
<dbReference type="AlphaFoldDB" id="A0A1S3I6Y7"/>
<dbReference type="Pfam" id="PF02338">
    <property type="entry name" value="OTU"/>
    <property type="match status" value="1"/>
</dbReference>
<dbReference type="InterPro" id="IPR003323">
    <property type="entry name" value="OTU_dom"/>
</dbReference>
<protein>
    <submittedName>
        <fullName evidence="4">Uncharacterized protein LOC106160903</fullName>
    </submittedName>
</protein>
<dbReference type="PROSITE" id="PS50802">
    <property type="entry name" value="OTU"/>
    <property type="match status" value="1"/>
</dbReference>
<feature type="compositionally biased region" description="Polar residues" evidence="1">
    <location>
        <begin position="215"/>
        <end position="229"/>
    </location>
</feature>
<accession>A0A1S3I6Y7</accession>
<feature type="region of interest" description="Disordered" evidence="1">
    <location>
        <begin position="149"/>
        <end position="246"/>
    </location>
</feature>
<proteinExistence type="predicted"/>
<dbReference type="Gene3D" id="3.90.70.80">
    <property type="match status" value="1"/>
</dbReference>
<evidence type="ECO:0000259" key="2">
    <source>
        <dbReference type="PROSITE" id="PS50802"/>
    </source>
</evidence>
<sequence length="613" mass="69116">MMPKAKAYRKYSLAQKFDIGKLCYTNKLKYEEEAKLLEAHWDAKRKKISHPKPKEGFLAKTIREVFPHLASLPNGHAEFQKAKSLVSRCLELYVRQMDGTLDEELGHERYRQAGGGRKPVGPERRQSIFQWFVDIDGCLKAHLPAQEMAKDPPQNLSDRLSTITPPDGVCRAAIGQSPEDEGIEQLDTENGELEDEDGEEENLSDVDELPMEPQSIASPSCTDSTSNSAHEPLMRPGHLGLPTNTDNQELNRDALFLNQLGTVLDTFGRETSVQMMPHLCHMRAAYSKACNSVKRRMLLDSSLLQRLYASTKEIPVTEPFPDSTEPISLNGEPNNSEQVSQLKSSDGHTYQLMKTPRDGDCFFRSFFRAADLDLQSFPRGDDNYPLNEDDKIKEEQSILGLRKRTADYMRRNTVHYEDLVSSMRQGEHTECFSQDRTFIITDEGYSSLEEEIDDISRTGVYATHLAIDAAAHVEGVVIHVFQLVNKSTVREITTVGEVSQLSTKEVNLLYKPGLSGGRSGHYDVLYKEELPSSLPLTVNDYVLVKYGAVTIPAVVVRGGNELAVRYFDKDATGRSYTAQEFDYEILAEDVSRELVPPTMEFRGSRIYYIFSDI</sequence>
<keyword evidence="3" id="KW-1185">Reference proteome</keyword>
<dbReference type="Proteomes" id="UP000085678">
    <property type="component" value="Unplaced"/>
</dbReference>
<evidence type="ECO:0000313" key="4">
    <source>
        <dbReference type="RefSeq" id="XP_013393129.1"/>
    </source>
</evidence>
<reference evidence="4" key="1">
    <citation type="submission" date="2025-08" db="UniProtKB">
        <authorList>
            <consortium name="RefSeq"/>
        </authorList>
    </citation>
    <scope>IDENTIFICATION</scope>
    <source>
        <tissue evidence="4">Gonads</tissue>
    </source>
</reference>